<keyword evidence="3" id="KW-1185">Reference proteome</keyword>
<dbReference type="SMR" id="A0A067GGT1"/>
<dbReference type="GO" id="GO:0031146">
    <property type="term" value="P:SCF-dependent proteasomal ubiquitin-dependent protein catabolic process"/>
    <property type="evidence" value="ECO:0000318"/>
    <property type="project" value="GO_Central"/>
</dbReference>
<dbReference type="SUPFAM" id="SSF52047">
    <property type="entry name" value="RNI-like"/>
    <property type="match status" value="1"/>
</dbReference>
<feature type="domain" description="COI1 F-box" evidence="1">
    <location>
        <begin position="16"/>
        <end position="53"/>
    </location>
</feature>
<reference evidence="2 3" key="1">
    <citation type="submission" date="2014-04" db="EMBL/GenBank/DDBJ databases">
        <authorList>
            <consortium name="International Citrus Genome Consortium"/>
            <person name="Gmitter F."/>
            <person name="Chen C."/>
            <person name="Farmerie W."/>
            <person name="Harkins T."/>
            <person name="Desany B."/>
            <person name="Mohiuddin M."/>
            <person name="Kodira C."/>
            <person name="Borodovsky M."/>
            <person name="Lomsadze A."/>
            <person name="Burns P."/>
            <person name="Jenkins J."/>
            <person name="Prochnik S."/>
            <person name="Shu S."/>
            <person name="Chapman J."/>
            <person name="Pitluck S."/>
            <person name="Schmutz J."/>
            <person name="Rokhsar D."/>
        </authorList>
    </citation>
    <scope>NUCLEOTIDE SEQUENCE</scope>
</reference>
<dbReference type="PANTHER" id="PTHR13318">
    <property type="entry name" value="PARTNER OF PAIRED, ISOFORM B-RELATED"/>
    <property type="match status" value="1"/>
</dbReference>
<dbReference type="GO" id="GO:0005634">
    <property type="term" value="C:nucleus"/>
    <property type="evidence" value="ECO:0000318"/>
    <property type="project" value="GO_Central"/>
</dbReference>
<name>A0A067GGT1_CITSI</name>
<accession>A0A067GGT1</accession>
<dbReference type="CDD" id="cd22159">
    <property type="entry name" value="F-box_AtTIR1-like"/>
    <property type="match status" value="1"/>
</dbReference>
<dbReference type="EMBL" id="KK784879">
    <property type="protein sequence ID" value="KDO77865.1"/>
    <property type="molecule type" value="Genomic_DNA"/>
</dbReference>
<evidence type="ECO:0000313" key="2">
    <source>
        <dbReference type="EMBL" id="KDO77865.1"/>
    </source>
</evidence>
<dbReference type="AlphaFoldDB" id="A0A067GGT1"/>
<dbReference type="Proteomes" id="UP000027120">
    <property type="component" value="Unassembled WGS sequence"/>
</dbReference>
<proteinExistence type="predicted"/>
<protein>
    <recommendedName>
        <fullName evidence="1">COI1 F-box domain-containing protein</fullName>
    </recommendedName>
</protein>
<dbReference type="FunFam" id="1.20.1280.50:FF:000023">
    <property type="entry name" value="F-box/LRR-repeat protein 4"/>
    <property type="match status" value="1"/>
</dbReference>
<dbReference type="InterPro" id="IPR041567">
    <property type="entry name" value="COI1_F-box"/>
</dbReference>
<evidence type="ECO:0000313" key="3">
    <source>
        <dbReference type="Proteomes" id="UP000027120"/>
    </source>
</evidence>
<dbReference type="Gene3D" id="3.80.10.10">
    <property type="entry name" value="Ribonuclease Inhibitor"/>
    <property type="match status" value="1"/>
</dbReference>
<dbReference type="GO" id="GO:0019005">
    <property type="term" value="C:SCF ubiquitin ligase complex"/>
    <property type="evidence" value="ECO:0000318"/>
    <property type="project" value="GO_Central"/>
</dbReference>
<sequence>MAATTVSKVPNFHDILPDAIMSNIFSLITDTRTRNAMSLVCLKWCKLERSTRKSLALRGNIRDLNQVPVCFQAINNLDLSCLSPWGHPLLESSSNPSLLAKLLSHAFPSVVSLTIYARSPLTLHFLAPEWPKLSHVKLVRWHQRFNAPIGYDFFALFEHCPSLSSIDLSHFYCWTEDLPTAFELYPSIAASLSHLNLLVGHSFTEGYKSHELLSITSACPNLSQLLATCVFDHRFLGFVGDETLLSIASNCPRLSLLHLADSTALSSNSSRADPNNNDEGYASEDARISPTALGDFFESLPLLEELVLDVGNNVRDTWPALELLNSKCPRLKSLKLGQVHGICREIDSSMPAAGVALWKGLESLSIKNSADLTDSALIAISLGCSNLTKFEVQGCNKITKMGMQIFARVLEKTLVDVRISSCKYLNTVCSLQALEPIRDRIQRLHVDCVWESVEQYSQDHEIRGESSSSSHEACGFKDFQTEKRIMMSEEEASLKKKAKCCDGSGNGFSSCSDTWTKLKYLSLWIAVGELLNPIRLAGLENCPILEEIQIKVVGDCRNQQKPVFMAEFGLNSLVNYPQLSRMHFDCGDAIGFALTAPRGYADLSLWERFYLNGIENLNLKELNYWPPQDMDVHQRSLSLPAAGLLSQCRSLRKLFIHGTANEHFMSFFLKIPTLRDVQLREDYYPAPENDTTSEMRVDSCYRFQDALNRRHIPD</sequence>
<gene>
    <name evidence="2" type="ORF">CISIN_1g044164mg</name>
</gene>
<dbReference type="Pfam" id="PF18511">
    <property type="entry name" value="F-box_5"/>
    <property type="match status" value="1"/>
</dbReference>
<dbReference type="PANTHER" id="PTHR13318:SF253">
    <property type="entry name" value="COI1 F-BOX DOMAIN-CONTAINING PROTEIN"/>
    <property type="match status" value="1"/>
</dbReference>
<dbReference type="STRING" id="2711.A0A067GGT1"/>
<organism evidence="2 3">
    <name type="scientific">Citrus sinensis</name>
    <name type="common">Sweet orange</name>
    <name type="synonym">Citrus aurantium var. sinensis</name>
    <dbReference type="NCBI Taxonomy" id="2711"/>
    <lineage>
        <taxon>Eukaryota</taxon>
        <taxon>Viridiplantae</taxon>
        <taxon>Streptophyta</taxon>
        <taxon>Embryophyta</taxon>
        <taxon>Tracheophyta</taxon>
        <taxon>Spermatophyta</taxon>
        <taxon>Magnoliopsida</taxon>
        <taxon>eudicotyledons</taxon>
        <taxon>Gunneridae</taxon>
        <taxon>Pentapetalae</taxon>
        <taxon>rosids</taxon>
        <taxon>malvids</taxon>
        <taxon>Sapindales</taxon>
        <taxon>Rutaceae</taxon>
        <taxon>Aurantioideae</taxon>
        <taxon>Citrus</taxon>
    </lineage>
</organism>
<evidence type="ECO:0000259" key="1">
    <source>
        <dbReference type="Pfam" id="PF18511"/>
    </source>
</evidence>
<dbReference type="InterPro" id="IPR032675">
    <property type="entry name" value="LRR_dom_sf"/>
</dbReference>
<dbReference type="PaxDb" id="2711-XP_006468201.1"/>
<dbReference type="eggNOG" id="ENOG502QS13">
    <property type="taxonomic scope" value="Eukaryota"/>
</dbReference>